<dbReference type="EMBL" id="HBHX01026585">
    <property type="protein sequence ID" value="CAE0114173.1"/>
    <property type="molecule type" value="Transcribed_RNA"/>
</dbReference>
<accession>A0A7S3AV05</accession>
<evidence type="ECO:0000256" key="1">
    <source>
        <dbReference type="SAM" id="SignalP"/>
    </source>
</evidence>
<proteinExistence type="predicted"/>
<reference evidence="2" key="1">
    <citation type="submission" date="2021-01" db="EMBL/GenBank/DDBJ databases">
        <authorList>
            <person name="Corre E."/>
            <person name="Pelletier E."/>
            <person name="Niang G."/>
            <person name="Scheremetjew M."/>
            <person name="Finn R."/>
            <person name="Kale V."/>
            <person name="Holt S."/>
            <person name="Cochrane G."/>
            <person name="Meng A."/>
            <person name="Brown T."/>
            <person name="Cohen L."/>
        </authorList>
    </citation>
    <scope>NUCLEOTIDE SEQUENCE</scope>
    <source>
        <strain evidence="2">CCMP281</strain>
    </source>
</reference>
<organism evidence="2">
    <name type="scientific">Haptolina ericina</name>
    <dbReference type="NCBI Taxonomy" id="156174"/>
    <lineage>
        <taxon>Eukaryota</taxon>
        <taxon>Haptista</taxon>
        <taxon>Haptophyta</taxon>
        <taxon>Prymnesiophyceae</taxon>
        <taxon>Prymnesiales</taxon>
        <taxon>Prymnesiaceae</taxon>
        <taxon>Haptolina</taxon>
    </lineage>
</organism>
<evidence type="ECO:0008006" key="3">
    <source>
        <dbReference type="Google" id="ProtNLM"/>
    </source>
</evidence>
<dbReference type="AlphaFoldDB" id="A0A7S3AV05"/>
<feature type="chain" id="PRO_5031471482" description="Secreted protein" evidence="1">
    <location>
        <begin position="18"/>
        <end position="103"/>
    </location>
</feature>
<sequence length="103" mass="11041">MVSFSVLLFLLSCCALALLPFSSSFLTHIGSASRFFIRPLPLSSFLYITVTRQPLFTKRASLASLASLASVHAKVCAQTKLVVSDVCQSRGGLTPGQPPRVVL</sequence>
<keyword evidence="1" id="KW-0732">Signal</keyword>
<evidence type="ECO:0000313" key="2">
    <source>
        <dbReference type="EMBL" id="CAE0114173.1"/>
    </source>
</evidence>
<feature type="signal peptide" evidence="1">
    <location>
        <begin position="1"/>
        <end position="17"/>
    </location>
</feature>
<name>A0A7S3AV05_9EUKA</name>
<protein>
    <recommendedName>
        <fullName evidence="3">Secreted protein</fullName>
    </recommendedName>
</protein>
<gene>
    <name evidence="2" type="ORF">HERI1096_LOCUS14847</name>
</gene>